<dbReference type="FunFam" id="3.40.50.300:FF:000352">
    <property type="entry name" value="ATP-dependent zinc metalloprotease FTSH 7, chloroplastic"/>
    <property type="match status" value="1"/>
</dbReference>
<evidence type="ECO:0000256" key="7">
    <source>
        <dbReference type="ARBA" id="ARBA00022840"/>
    </source>
</evidence>
<dbReference type="Gene3D" id="1.10.8.60">
    <property type="match status" value="1"/>
</dbReference>
<organism evidence="12 13">
    <name type="scientific">Helicobacter felis (strain ATCC 49179 / CCUG 28539 / NCTC 12436 / CS1)</name>
    <dbReference type="NCBI Taxonomy" id="936155"/>
    <lineage>
        <taxon>Bacteria</taxon>
        <taxon>Pseudomonadati</taxon>
        <taxon>Campylobacterota</taxon>
        <taxon>Epsilonproteobacteria</taxon>
        <taxon>Campylobacterales</taxon>
        <taxon>Helicobacteraceae</taxon>
        <taxon>Helicobacter</taxon>
    </lineage>
</organism>
<keyword evidence="3" id="KW-0479">Metal-binding</keyword>
<dbReference type="Gene3D" id="3.40.50.300">
    <property type="entry name" value="P-loop containing nucleotide triphosphate hydrolases"/>
    <property type="match status" value="1"/>
</dbReference>
<keyword evidence="6" id="KW-0862">Zinc</keyword>
<dbReference type="PANTHER" id="PTHR23076">
    <property type="entry name" value="METALLOPROTEASE M41 FTSH"/>
    <property type="match status" value="1"/>
</dbReference>
<keyword evidence="10" id="KW-0812">Transmembrane</keyword>
<keyword evidence="10" id="KW-1133">Transmembrane helix</keyword>
<dbReference type="SMART" id="SM00382">
    <property type="entry name" value="AAA"/>
    <property type="match status" value="1"/>
</dbReference>
<comment type="similarity">
    <text evidence="9">Belongs to the AAA ATPase family.</text>
</comment>
<dbReference type="GO" id="GO:0005737">
    <property type="term" value="C:cytoplasm"/>
    <property type="evidence" value="ECO:0007669"/>
    <property type="project" value="UniProtKB-ARBA"/>
</dbReference>
<dbReference type="GO" id="GO:0005886">
    <property type="term" value="C:plasma membrane"/>
    <property type="evidence" value="ECO:0007669"/>
    <property type="project" value="TreeGrafter"/>
</dbReference>
<dbReference type="eggNOG" id="COG0465">
    <property type="taxonomic scope" value="Bacteria"/>
</dbReference>
<dbReference type="GO" id="GO:0005524">
    <property type="term" value="F:ATP binding"/>
    <property type="evidence" value="ECO:0007669"/>
    <property type="project" value="UniProtKB-KW"/>
</dbReference>
<dbReference type="GO" id="GO:0004176">
    <property type="term" value="F:ATP-dependent peptidase activity"/>
    <property type="evidence" value="ECO:0007669"/>
    <property type="project" value="InterPro"/>
</dbReference>
<dbReference type="Gene3D" id="1.20.58.760">
    <property type="entry name" value="Peptidase M41"/>
    <property type="match status" value="1"/>
</dbReference>
<evidence type="ECO:0000313" key="13">
    <source>
        <dbReference type="Proteomes" id="UP000007934"/>
    </source>
</evidence>
<feature type="domain" description="AAA+ ATPase" evidence="11">
    <location>
        <begin position="194"/>
        <end position="330"/>
    </location>
</feature>
<evidence type="ECO:0000256" key="3">
    <source>
        <dbReference type="ARBA" id="ARBA00022723"/>
    </source>
</evidence>
<dbReference type="PROSITE" id="PS00674">
    <property type="entry name" value="AAA"/>
    <property type="match status" value="1"/>
</dbReference>
<gene>
    <name evidence="12" type="ordered locus">Hfelis_03750</name>
</gene>
<evidence type="ECO:0000256" key="4">
    <source>
        <dbReference type="ARBA" id="ARBA00022741"/>
    </source>
</evidence>
<keyword evidence="7 9" id="KW-0067">ATP-binding</keyword>
<keyword evidence="12" id="KW-0131">Cell cycle</keyword>
<dbReference type="STRING" id="936155.HFELIS_03750"/>
<evidence type="ECO:0000256" key="9">
    <source>
        <dbReference type="RuleBase" id="RU003651"/>
    </source>
</evidence>
<dbReference type="GO" id="GO:0006508">
    <property type="term" value="P:proteolysis"/>
    <property type="evidence" value="ECO:0007669"/>
    <property type="project" value="UniProtKB-KW"/>
</dbReference>
<dbReference type="HOGENOM" id="CLU_000688_16_2_7"/>
<keyword evidence="2" id="KW-0645">Protease</keyword>
<keyword evidence="8" id="KW-0482">Metalloprotease</keyword>
<keyword evidence="5 12" id="KW-0378">Hydrolase</keyword>
<keyword evidence="4 9" id="KW-0547">Nucleotide-binding</keyword>
<evidence type="ECO:0000256" key="5">
    <source>
        <dbReference type="ARBA" id="ARBA00022801"/>
    </source>
</evidence>
<dbReference type="GO" id="GO:0016887">
    <property type="term" value="F:ATP hydrolysis activity"/>
    <property type="evidence" value="ECO:0007669"/>
    <property type="project" value="InterPro"/>
</dbReference>
<dbReference type="Proteomes" id="UP000007934">
    <property type="component" value="Chromosome"/>
</dbReference>
<dbReference type="InterPro" id="IPR037219">
    <property type="entry name" value="Peptidase_M41-like"/>
</dbReference>
<sequence length="560" mass="63785">MMYEKIKTMRFLNKKLIFGALGVLIGAIFVVFLFLRDQVRLVSLKDFNALLHSDKIQSIQMDDHYVYLKINFKIYKTARIGWKDGLEFPTNIPIEILKDGNTTQQVLDLTIIFFFLVLLLLLLRFAWTRKNLPLQTSYDSVLKAQSPPMPSLHATLPSVRFEDVAGTKEVKEELYEIVDYLKNPKKYQDLKIKLPKGVLLVGPPGVGKTMIAKALASEAKVPFFYHSGSAFVQIYVGVGAKRVRELFAKAKAFSPSIVFIDEIDAVGKARGHQRNDEREATLNQLLTEMDGFEESSQVIVIGATNKIDVMDEALLRSGRFDRRIFISLPDLEERIQILDSYLKDKQHSLDCKEVAKICVGFSGAMLASLVNESALNALRHNAQIITMKDILEVKDKIAFGKKKNVALSEQEKNLYALYQSAKAFSAYWLEVEFDKVLLMGDFLIASDQKVRSQSEMNNSIKVYLSGMIILELFFQEHYTLAKDDLKHAFEIAKRMCEDYAMGHKFIGDRSDMEALLGTLYKEQKEFLSNSKIQVQAMAKILLEKEKLSKPQIQEILHSFV</sequence>
<evidence type="ECO:0000259" key="11">
    <source>
        <dbReference type="SMART" id="SM00382"/>
    </source>
</evidence>
<dbReference type="GO" id="GO:0030163">
    <property type="term" value="P:protein catabolic process"/>
    <property type="evidence" value="ECO:0007669"/>
    <property type="project" value="TreeGrafter"/>
</dbReference>
<dbReference type="GO" id="GO:0046872">
    <property type="term" value="F:metal ion binding"/>
    <property type="evidence" value="ECO:0007669"/>
    <property type="project" value="UniProtKB-KW"/>
</dbReference>
<keyword evidence="10" id="KW-0472">Membrane</keyword>
<dbReference type="InterPro" id="IPR041569">
    <property type="entry name" value="AAA_lid_3"/>
</dbReference>
<dbReference type="Pfam" id="PF00004">
    <property type="entry name" value="AAA"/>
    <property type="match status" value="1"/>
</dbReference>
<keyword evidence="13" id="KW-1185">Reference proteome</keyword>
<keyword evidence="12" id="KW-0132">Cell division</keyword>
<dbReference type="KEGG" id="hfe:HFELIS_03750"/>
<evidence type="ECO:0000256" key="1">
    <source>
        <dbReference type="ARBA" id="ARBA00001947"/>
    </source>
</evidence>
<feature type="transmembrane region" description="Helical" evidence="10">
    <location>
        <begin position="16"/>
        <end position="35"/>
    </location>
</feature>
<dbReference type="Pfam" id="PF17862">
    <property type="entry name" value="AAA_lid_3"/>
    <property type="match status" value="1"/>
</dbReference>
<name>E7A981_HELFC</name>
<dbReference type="InterPro" id="IPR003593">
    <property type="entry name" value="AAA+_ATPase"/>
</dbReference>
<dbReference type="EC" id="3.4.24.-" evidence="12"/>
<evidence type="ECO:0000256" key="6">
    <source>
        <dbReference type="ARBA" id="ARBA00022833"/>
    </source>
</evidence>
<dbReference type="GO" id="GO:0051301">
    <property type="term" value="P:cell division"/>
    <property type="evidence" value="ECO:0007669"/>
    <property type="project" value="UniProtKB-KW"/>
</dbReference>
<protein>
    <submittedName>
        <fullName evidence="12">Cell division protein FtsH</fullName>
        <ecNumber evidence="12">3.4.24.-</ecNumber>
    </submittedName>
</protein>
<dbReference type="InterPro" id="IPR003960">
    <property type="entry name" value="ATPase_AAA_CS"/>
</dbReference>
<evidence type="ECO:0000313" key="12">
    <source>
        <dbReference type="EMBL" id="CBY82459.1"/>
    </source>
</evidence>
<dbReference type="GO" id="GO:0004222">
    <property type="term" value="F:metalloendopeptidase activity"/>
    <property type="evidence" value="ECO:0007669"/>
    <property type="project" value="InterPro"/>
</dbReference>
<reference evidence="12 13" key="1">
    <citation type="journal article" date="2011" name="Genome Biol. Evol.">
        <title>Comparative whole genome sequence analysis of the carcinogenic bacterial model pathogen Helicobacter felis.</title>
        <authorList>
            <person name="Arnold I.C."/>
            <person name="Zigova Z."/>
            <person name="Holden M."/>
            <person name="Lawley T.D."/>
            <person name="Rad R."/>
            <person name="Dougan G."/>
            <person name="Falkow S."/>
            <person name="Bentley S.D."/>
            <person name="Muller A."/>
        </authorList>
    </citation>
    <scope>NUCLEOTIDE SEQUENCE [LARGE SCALE GENOMIC DNA]</scope>
    <source>
        <strain evidence="13">ATCC 49179 / CCUG 28539 / NCTC 12436 / CS1</strain>
    </source>
</reference>
<dbReference type="SUPFAM" id="SSF52540">
    <property type="entry name" value="P-loop containing nucleoside triphosphate hydrolases"/>
    <property type="match status" value="1"/>
</dbReference>
<dbReference type="InterPro" id="IPR027417">
    <property type="entry name" value="P-loop_NTPase"/>
</dbReference>
<dbReference type="PANTHER" id="PTHR23076:SF97">
    <property type="entry name" value="ATP-DEPENDENT ZINC METALLOPROTEASE YME1L1"/>
    <property type="match status" value="1"/>
</dbReference>
<dbReference type="AlphaFoldDB" id="E7A981"/>
<accession>E7A981</accession>
<proteinExistence type="inferred from homology"/>
<feature type="transmembrane region" description="Helical" evidence="10">
    <location>
        <begin position="106"/>
        <end position="127"/>
    </location>
</feature>
<dbReference type="EMBL" id="FQ670179">
    <property type="protein sequence ID" value="CBY82459.1"/>
    <property type="molecule type" value="Genomic_DNA"/>
</dbReference>
<evidence type="ECO:0000256" key="8">
    <source>
        <dbReference type="ARBA" id="ARBA00023049"/>
    </source>
</evidence>
<evidence type="ECO:0000256" key="10">
    <source>
        <dbReference type="SAM" id="Phobius"/>
    </source>
</evidence>
<dbReference type="InterPro" id="IPR003959">
    <property type="entry name" value="ATPase_AAA_core"/>
</dbReference>
<dbReference type="CDD" id="cd19501">
    <property type="entry name" value="RecA-like_FtsH"/>
    <property type="match status" value="1"/>
</dbReference>
<comment type="cofactor">
    <cofactor evidence="1">
        <name>Zn(2+)</name>
        <dbReference type="ChEBI" id="CHEBI:29105"/>
    </cofactor>
</comment>
<dbReference type="SUPFAM" id="SSF140990">
    <property type="entry name" value="FtsH protease domain-like"/>
    <property type="match status" value="1"/>
</dbReference>
<evidence type="ECO:0000256" key="2">
    <source>
        <dbReference type="ARBA" id="ARBA00022670"/>
    </source>
</evidence>